<evidence type="ECO:0000313" key="2">
    <source>
        <dbReference type="EMBL" id="QDD13038.1"/>
    </source>
</evidence>
<dbReference type="SUPFAM" id="SSF54593">
    <property type="entry name" value="Glyoxalase/Bleomycin resistance protein/Dihydroxybiphenyl dioxygenase"/>
    <property type="match status" value="1"/>
</dbReference>
<dbReference type="KEGG" id="mrk:FIT61_00825"/>
<feature type="domain" description="VOC" evidence="1">
    <location>
        <begin position="4"/>
        <end position="123"/>
    </location>
</feature>
<dbReference type="Pfam" id="PF00903">
    <property type="entry name" value="Glyoxalase"/>
    <property type="match status" value="1"/>
</dbReference>
<dbReference type="InterPro" id="IPR004360">
    <property type="entry name" value="Glyas_Fos-R_dOase_dom"/>
</dbReference>
<keyword evidence="3" id="KW-1185">Reference proteome</keyword>
<dbReference type="Proteomes" id="UP000312102">
    <property type="component" value="Chromosome"/>
</dbReference>
<proteinExistence type="predicted"/>
<protein>
    <submittedName>
        <fullName evidence="2">Diguanylate cyclase</fullName>
    </submittedName>
</protein>
<dbReference type="RefSeq" id="WP_139882618.1">
    <property type="nucleotide sequence ID" value="NZ_CP040986.1"/>
</dbReference>
<reference evidence="2 3" key="1">
    <citation type="journal article" date="2019" name="ISME J.">
        <title>Evolution in action: habitat transition from sediment to the pelagial leads to genome streamlining in Methylophilaceae.</title>
        <authorList>
            <person name="Salcher M."/>
            <person name="Schaefle D."/>
            <person name="Kaspar M."/>
            <person name="Neuenschwander S.M."/>
            <person name="Ghai R."/>
        </authorList>
    </citation>
    <scope>NUCLEOTIDE SEQUENCE [LARGE SCALE GENOMIC DNA]</scope>
    <source>
        <strain evidence="2 3">MMS-RI-1</strain>
    </source>
</reference>
<dbReference type="AlphaFoldDB" id="A0AAE6FS68"/>
<evidence type="ECO:0000259" key="1">
    <source>
        <dbReference type="PROSITE" id="PS51819"/>
    </source>
</evidence>
<dbReference type="EMBL" id="CP040986">
    <property type="protein sequence ID" value="QDD13038.1"/>
    <property type="molecule type" value="Genomic_DNA"/>
</dbReference>
<dbReference type="PANTHER" id="PTHR46142">
    <property type="match status" value="1"/>
</dbReference>
<dbReference type="InterPro" id="IPR037523">
    <property type="entry name" value="VOC_core"/>
</dbReference>
<accession>A0AAE6FS68</accession>
<dbReference type="PANTHER" id="PTHR46142:SF3">
    <property type="entry name" value="F18B13.24 PROTEIN"/>
    <property type="match status" value="1"/>
</dbReference>
<dbReference type="InterPro" id="IPR029068">
    <property type="entry name" value="Glyas_Bleomycin-R_OHBP_Dase"/>
</dbReference>
<dbReference type="PROSITE" id="PS51819">
    <property type="entry name" value="VOC"/>
    <property type="match status" value="1"/>
</dbReference>
<name>A0AAE6FS68_9PROT</name>
<organism evidence="2 3">
    <name type="scientific">Candidatus Methylopumilus rimovensis</name>
    <dbReference type="NCBI Taxonomy" id="2588535"/>
    <lineage>
        <taxon>Bacteria</taxon>
        <taxon>Pseudomonadati</taxon>
        <taxon>Pseudomonadota</taxon>
        <taxon>Betaproteobacteria</taxon>
        <taxon>Nitrosomonadales</taxon>
        <taxon>Methylophilaceae</taxon>
        <taxon>Candidatus Methylopumilus</taxon>
    </lineage>
</organism>
<dbReference type="Gene3D" id="3.10.180.10">
    <property type="entry name" value="2,3-Dihydroxybiphenyl 1,2-Dioxygenase, domain 1"/>
    <property type="match status" value="1"/>
</dbReference>
<gene>
    <name evidence="2" type="ORF">FIT61_00825</name>
</gene>
<sequence>MILSINHIQLVAKKDLVIQLRDFYCDVVGLTEGFRPTFERFGFWLYIGDKDVLHLITPKEGDGRSLHKSSFDHVAFKTAHYQDVLKKLQSLQIPFEEKPIPGMTAHQIFLRDPAGNRVELNFD</sequence>
<evidence type="ECO:0000313" key="3">
    <source>
        <dbReference type="Proteomes" id="UP000312102"/>
    </source>
</evidence>